<dbReference type="AlphaFoldDB" id="A0AA38P1Y7"/>
<name>A0AA38P1Y7_9AGAR</name>
<feature type="compositionally biased region" description="Basic and acidic residues" evidence="1">
    <location>
        <begin position="18"/>
        <end position="38"/>
    </location>
</feature>
<reference evidence="2" key="1">
    <citation type="submission" date="2022-08" db="EMBL/GenBank/DDBJ databases">
        <authorList>
            <consortium name="DOE Joint Genome Institute"/>
            <person name="Min B."/>
            <person name="Riley R."/>
            <person name="Sierra-Patev S."/>
            <person name="Naranjo-Ortiz M."/>
            <person name="Looney B."/>
            <person name="Konkel Z."/>
            <person name="Slot J.C."/>
            <person name="Sakamoto Y."/>
            <person name="Steenwyk J.L."/>
            <person name="Rokas A."/>
            <person name="Carro J."/>
            <person name="Camarero S."/>
            <person name="Ferreira P."/>
            <person name="Molpeceres G."/>
            <person name="Ruiz-Duenas F.J."/>
            <person name="Serrano A."/>
            <person name="Henrissat B."/>
            <person name="Drula E."/>
            <person name="Hughes K.W."/>
            <person name="Mata J.L."/>
            <person name="Ishikawa N.K."/>
            <person name="Vargas-Isla R."/>
            <person name="Ushijima S."/>
            <person name="Smith C.A."/>
            <person name="Ahrendt S."/>
            <person name="Andreopoulos W."/>
            <person name="He G."/>
            <person name="Labutti K."/>
            <person name="Lipzen A."/>
            <person name="Ng V."/>
            <person name="Sandor L."/>
            <person name="Barry K."/>
            <person name="Martinez A.T."/>
            <person name="Xiao Y."/>
            <person name="Gibbons J.G."/>
            <person name="Terashima K."/>
            <person name="Hibbett D.S."/>
            <person name="Grigoriev I.V."/>
        </authorList>
    </citation>
    <scope>NUCLEOTIDE SEQUENCE</scope>
    <source>
        <strain evidence="2">TFB9207</strain>
    </source>
</reference>
<sequence length="355" mass="39442">MRPELETKGVLPKLVSKFNERVSDYRKKGLEKTYEAPKRSPPGINPSLGDSISSAWKEHQGQRRSRGTKASGASMSRSSQTSKEPVSSTFLVREHPSSAREPTIESGNCAIPSSLTQPSDNFENPRRYDDPEELAMNNQFYPLFADPRLRSHFLRPMGSDAGASWTQTEANPNFGFDRMSHTQTFDHTGYEHYHCLNPPSSSNESTYMYPGPRETQQSAVYGVRPGAYNPASAPSTTPNNASQWDSYPCQDYQRTQLASYLAGTSTQSYNASAPFDPTTSAAFTASQNDVVEGDWNSVFANGSQNQSYERMQHEQEFQGYGGGQAPWDMMNSGYGSGGRYDDNTHRMMGYGQGQR</sequence>
<comment type="caution">
    <text evidence="2">The sequence shown here is derived from an EMBL/GenBank/DDBJ whole genome shotgun (WGS) entry which is preliminary data.</text>
</comment>
<gene>
    <name evidence="2" type="ORF">F5878DRAFT_629540</name>
</gene>
<organism evidence="2 3">
    <name type="scientific">Lentinula raphanica</name>
    <dbReference type="NCBI Taxonomy" id="153919"/>
    <lineage>
        <taxon>Eukaryota</taxon>
        <taxon>Fungi</taxon>
        <taxon>Dikarya</taxon>
        <taxon>Basidiomycota</taxon>
        <taxon>Agaricomycotina</taxon>
        <taxon>Agaricomycetes</taxon>
        <taxon>Agaricomycetidae</taxon>
        <taxon>Agaricales</taxon>
        <taxon>Marasmiineae</taxon>
        <taxon>Omphalotaceae</taxon>
        <taxon>Lentinula</taxon>
    </lineage>
</organism>
<evidence type="ECO:0000256" key="1">
    <source>
        <dbReference type="SAM" id="MobiDB-lite"/>
    </source>
</evidence>
<dbReference type="Proteomes" id="UP001163846">
    <property type="component" value="Unassembled WGS sequence"/>
</dbReference>
<evidence type="ECO:0000313" key="3">
    <source>
        <dbReference type="Proteomes" id="UP001163846"/>
    </source>
</evidence>
<protein>
    <submittedName>
        <fullName evidence="2">Uncharacterized protein</fullName>
    </submittedName>
</protein>
<dbReference type="EMBL" id="MU806479">
    <property type="protein sequence ID" value="KAJ3834833.1"/>
    <property type="molecule type" value="Genomic_DNA"/>
</dbReference>
<feature type="compositionally biased region" description="Polar residues" evidence="1">
    <location>
        <begin position="71"/>
        <end position="90"/>
    </location>
</feature>
<feature type="region of interest" description="Disordered" evidence="1">
    <location>
        <begin position="1"/>
        <end position="127"/>
    </location>
</feature>
<evidence type="ECO:0000313" key="2">
    <source>
        <dbReference type="EMBL" id="KAJ3834833.1"/>
    </source>
</evidence>
<accession>A0AA38P1Y7</accession>
<proteinExistence type="predicted"/>
<keyword evidence="3" id="KW-1185">Reference proteome</keyword>
<feature type="compositionally biased region" description="Polar residues" evidence="1">
    <location>
        <begin position="111"/>
        <end position="122"/>
    </location>
</feature>